<dbReference type="PANTHER" id="PTHR43308:SF5">
    <property type="entry name" value="S-LAYER PROTEIN _ PEPTIDOGLYCAN ENDO-BETA-N-ACETYLGLUCOSAMINIDASE"/>
    <property type="match status" value="1"/>
</dbReference>
<evidence type="ECO:0000313" key="4">
    <source>
        <dbReference type="EMBL" id="GAF26015.1"/>
    </source>
</evidence>
<feature type="domain" description="SLH" evidence="3">
    <location>
        <begin position="33"/>
        <end position="96"/>
    </location>
</feature>
<dbReference type="Pfam" id="PF02368">
    <property type="entry name" value="Big_2"/>
    <property type="match status" value="2"/>
</dbReference>
<feature type="domain" description="SLH" evidence="3">
    <location>
        <begin position="156"/>
        <end position="219"/>
    </location>
</feature>
<dbReference type="PANTHER" id="PTHR43308">
    <property type="entry name" value="OUTER MEMBRANE PROTEIN ALPHA-RELATED"/>
    <property type="match status" value="1"/>
</dbReference>
<organism evidence="4">
    <name type="scientific">Moorella thermoacetica Y72</name>
    <dbReference type="NCBI Taxonomy" id="1325331"/>
    <lineage>
        <taxon>Bacteria</taxon>
        <taxon>Bacillati</taxon>
        <taxon>Bacillota</taxon>
        <taxon>Clostridia</taxon>
        <taxon>Neomoorellales</taxon>
        <taxon>Neomoorellaceae</taxon>
        <taxon>Neomoorella</taxon>
    </lineage>
</organism>
<dbReference type="InterPro" id="IPR001119">
    <property type="entry name" value="SLH_dom"/>
</dbReference>
<dbReference type="AlphaFoldDB" id="A0A0S6UC27"/>
<protein>
    <submittedName>
        <fullName evidence="4">Bacterial surface proteins containing Ig-like domains</fullName>
    </submittedName>
</protein>
<feature type="signal peptide" evidence="2">
    <location>
        <begin position="1"/>
        <end position="36"/>
    </location>
</feature>
<feature type="chain" id="PRO_5006630492" evidence="2">
    <location>
        <begin position="37"/>
        <end position="556"/>
    </location>
</feature>
<dbReference type="InterPro" id="IPR008964">
    <property type="entry name" value="Invasin/intimin_cell_adhesion"/>
</dbReference>
<dbReference type="SUPFAM" id="SSF49373">
    <property type="entry name" value="Invasin/intimin cell-adhesion fragments"/>
    <property type="match status" value="2"/>
</dbReference>
<dbReference type="PROSITE" id="PS51272">
    <property type="entry name" value="SLH"/>
    <property type="match status" value="3"/>
</dbReference>
<evidence type="ECO:0000259" key="3">
    <source>
        <dbReference type="PROSITE" id="PS51272"/>
    </source>
</evidence>
<evidence type="ECO:0000256" key="2">
    <source>
        <dbReference type="SAM" id="SignalP"/>
    </source>
</evidence>
<name>A0A0S6UC27_NEOTH</name>
<dbReference type="SMART" id="SM00635">
    <property type="entry name" value="BID_2"/>
    <property type="match status" value="2"/>
</dbReference>
<gene>
    <name evidence="4" type="ORF">MTY_1352</name>
</gene>
<proteinExistence type="predicted"/>
<dbReference type="Proteomes" id="UP000063718">
    <property type="component" value="Unassembled WGS sequence"/>
</dbReference>
<accession>A0A0S6UC27</accession>
<dbReference type="InterPro" id="IPR051465">
    <property type="entry name" value="Cell_Envelope_Struct_Comp"/>
</dbReference>
<reference evidence="4" key="1">
    <citation type="journal article" date="2014" name="Gene">
        <title>Genome-guided analysis of transformation efficiency and carbon dioxide assimilation by Moorella thermoacetica Y72.</title>
        <authorList>
            <person name="Tsukahara K."/>
            <person name="Kita A."/>
            <person name="Nakashimada Y."/>
            <person name="Hoshino T."/>
            <person name="Murakami K."/>
        </authorList>
    </citation>
    <scope>NUCLEOTIDE SEQUENCE [LARGE SCALE GENOMIC DNA]</scope>
    <source>
        <strain evidence="4">Y72</strain>
    </source>
</reference>
<evidence type="ECO:0000256" key="1">
    <source>
        <dbReference type="ARBA" id="ARBA00022737"/>
    </source>
</evidence>
<keyword evidence="2" id="KW-0732">Signal</keyword>
<keyword evidence="1" id="KW-0677">Repeat</keyword>
<sequence length="556" mass="58266">MQERWYWQSKMKTKSRLLAAALALCLFFAVAAAAQAAFSDLSGHWAQKQVQAWADKGMVSGYPDGTFQPDKAVTRAEFVALVNRAMNKQNPAATADFSDVKTSDWFYREVAAAVSAGYVSGYEDKTFRPNQAITRQEAASIIDRLLKLDRGDESVLNKFKDAAQIGSWARGSLAAVVAKGLMGGYPDGTFGPTRSITRAEAVVVLDRALTEETTPAEEVKVTGVSLDRHTLSLSVGSTVQLKATVSPDNATNKEVTWSTSDEKIATVDDQGNVKGVAEGTATITVTTADGGFTDTCEVTVVRRSGGGGGGGGGGSSTVSVTGVSLDKTSLPMTVGATAQLTATVTPSNATNKSVTWSSDNTAVATVDASGKVTAVAPGTATITVKTADGGKTATCVVTVQAAQVLPAEISSWVTLTDPLGNTVVVAEIKPEYAEKVDTVTVKGQTMNRRPGTNEWQKTLEGSVTVVDADFKVTLKPAVDVIAKADAGLGLFGDTNVYVWLKSGVTATSVTANGQPMTLNGDFYKVTLWGLNKGDTVTVEVTTTQGVQTQKVTVREL</sequence>
<dbReference type="Pfam" id="PF00395">
    <property type="entry name" value="SLH"/>
    <property type="match status" value="3"/>
</dbReference>
<dbReference type="Gene3D" id="2.60.40.1080">
    <property type="match status" value="2"/>
</dbReference>
<dbReference type="EMBL" id="DF238840">
    <property type="protein sequence ID" value="GAF26015.1"/>
    <property type="molecule type" value="Genomic_DNA"/>
</dbReference>
<feature type="domain" description="SLH" evidence="3">
    <location>
        <begin position="97"/>
        <end position="154"/>
    </location>
</feature>
<dbReference type="InterPro" id="IPR003343">
    <property type="entry name" value="Big_2"/>
</dbReference>